<dbReference type="GO" id="GO:0005576">
    <property type="term" value="C:extracellular region"/>
    <property type="evidence" value="ECO:0007669"/>
    <property type="project" value="UniProtKB-SubCell"/>
</dbReference>
<dbReference type="EMBL" id="HBUF01251882">
    <property type="protein sequence ID" value="CAG6680324.1"/>
    <property type="molecule type" value="Transcribed_RNA"/>
</dbReference>
<dbReference type="AlphaFoldDB" id="A0A8D8X2U7"/>
<dbReference type="EMBL" id="HBUF01075855">
    <property type="protein sequence ID" value="CAG6631078.1"/>
    <property type="molecule type" value="Transcribed_RNA"/>
</dbReference>
<keyword evidence="3 5" id="KW-0732">Signal</keyword>
<feature type="region of interest" description="Disordered" evidence="4">
    <location>
        <begin position="214"/>
        <end position="248"/>
    </location>
</feature>
<evidence type="ECO:0000256" key="1">
    <source>
        <dbReference type="ARBA" id="ARBA00004613"/>
    </source>
</evidence>
<sequence>MSRQLILLLLVVVVTCDEEEQGSPTLPTENEPLVTNDSGNFSTNAMPDRPYRDVNQFGVYGGNEVTRLRDHKDLWDCRPFPQIVYFDPDPEGKTYSIPAVRIDKCGSAWLKKGITCDVTNQEIVTYEVDLINGGSALVQLYKDVTCAWMCKKRVCDSNKIFNESSCSCECRREDRAKCSRANFNSNTCECRCNIKCGRNKVLDEKECKCVYPSSRGPSNVDRTKYIKRPTELSNSYPNVAPPDASSYA</sequence>
<protein>
    <submittedName>
        <fullName evidence="6">Uncharacterized protein</fullName>
    </submittedName>
</protein>
<name>A0A8D8X2U7_9HEMI</name>
<evidence type="ECO:0000256" key="3">
    <source>
        <dbReference type="ARBA" id="ARBA00022729"/>
    </source>
</evidence>
<dbReference type="EMBL" id="HBUF01251880">
    <property type="protein sequence ID" value="CAG6680313.1"/>
    <property type="molecule type" value="Transcribed_RNA"/>
</dbReference>
<evidence type="ECO:0000256" key="4">
    <source>
        <dbReference type="SAM" id="MobiDB-lite"/>
    </source>
</evidence>
<comment type="subcellular location">
    <subcellularLocation>
        <location evidence="1">Secreted</location>
    </subcellularLocation>
</comment>
<feature type="chain" id="PRO_5036428857" evidence="5">
    <location>
        <begin position="17"/>
        <end position="248"/>
    </location>
</feature>
<accession>A0A8D8X2U7</accession>
<dbReference type="EMBL" id="HBUF01075858">
    <property type="protein sequence ID" value="CAG6631081.1"/>
    <property type="molecule type" value="Transcribed_RNA"/>
</dbReference>
<evidence type="ECO:0000313" key="6">
    <source>
        <dbReference type="EMBL" id="CAG6680313.1"/>
    </source>
</evidence>
<dbReference type="InterPro" id="IPR004153">
    <property type="entry name" value="CXCXC_repeat"/>
</dbReference>
<feature type="compositionally biased region" description="Polar residues" evidence="4">
    <location>
        <begin position="22"/>
        <end position="45"/>
    </location>
</feature>
<dbReference type="EMBL" id="HBUF01251879">
    <property type="protein sequence ID" value="CAG6680308.1"/>
    <property type="molecule type" value="Transcribed_RNA"/>
</dbReference>
<keyword evidence="2" id="KW-0964">Secreted</keyword>
<dbReference type="EMBL" id="HBUF01075857">
    <property type="protein sequence ID" value="CAG6631080.1"/>
    <property type="molecule type" value="Transcribed_RNA"/>
</dbReference>
<organism evidence="6">
    <name type="scientific">Cacopsylla melanoneura</name>
    <dbReference type="NCBI Taxonomy" id="428564"/>
    <lineage>
        <taxon>Eukaryota</taxon>
        <taxon>Metazoa</taxon>
        <taxon>Ecdysozoa</taxon>
        <taxon>Arthropoda</taxon>
        <taxon>Hexapoda</taxon>
        <taxon>Insecta</taxon>
        <taxon>Pterygota</taxon>
        <taxon>Neoptera</taxon>
        <taxon>Paraneoptera</taxon>
        <taxon>Hemiptera</taxon>
        <taxon>Sternorrhyncha</taxon>
        <taxon>Psylloidea</taxon>
        <taxon>Psyllidae</taxon>
        <taxon>Psyllinae</taxon>
        <taxon>Cacopsylla</taxon>
    </lineage>
</organism>
<evidence type="ECO:0000256" key="2">
    <source>
        <dbReference type="ARBA" id="ARBA00022525"/>
    </source>
</evidence>
<dbReference type="EMBL" id="HBUF01075856">
    <property type="protein sequence ID" value="CAG6631079.1"/>
    <property type="molecule type" value="Transcribed_RNA"/>
</dbReference>
<feature type="compositionally biased region" description="Basic and acidic residues" evidence="4">
    <location>
        <begin position="221"/>
        <end position="230"/>
    </location>
</feature>
<feature type="signal peptide" evidence="5">
    <location>
        <begin position="1"/>
        <end position="16"/>
    </location>
</feature>
<evidence type="ECO:0000256" key="5">
    <source>
        <dbReference type="SAM" id="SignalP"/>
    </source>
</evidence>
<dbReference type="EMBL" id="HBUF01251881">
    <property type="protein sequence ID" value="CAG6680319.1"/>
    <property type="molecule type" value="Transcribed_RNA"/>
</dbReference>
<proteinExistence type="predicted"/>
<reference evidence="6" key="1">
    <citation type="submission" date="2021-05" db="EMBL/GenBank/DDBJ databases">
        <authorList>
            <person name="Alioto T."/>
            <person name="Alioto T."/>
            <person name="Gomez Garrido J."/>
        </authorList>
    </citation>
    <scope>NUCLEOTIDE SEQUENCE</scope>
</reference>
<dbReference type="Pfam" id="PF03128">
    <property type="entry name" value="CXCXC"/>
    <property type="match status" value="1"/>
</dbReference>
<feature type="region of interest" description="Disordered" evidence="4">
    <location>
        <begin position="20"/>
        <end position="48"/>
    </location>
</feature>